<sequence>MALLCGSAVRTGRGGSGGDVHGGGDAVRTAGLPARCRLVRSLRALVVGDAFGAAVDAVPRTEGRTLPPGRWEWTDDSEMAYSIAGELAEHHHVEQDSLVRRFAERHDARRGYGRGTTDLLRRIRGGAHWRLAASESFGGRGSWGNGAAMRVAPLGAWFASDPGATTSQAALSAEVTHSHAEAIAVAAATAAVSGPDTEPAEFLGEVATVVRGGPVRDRILRTGRMTGEPANAVAAAVGNGAETRALDTVPFAIWCAATHLADFREAMWTAASVGGDRDTICAMVGGIIGNTAEIPERWWAHCEPPPPWTILP</sequence>
<dbReference type="SUPFAM" id="SSF101478">
    <property type="entry name" value="ADP-ribosylglycohydrolase"/>
    <property type="match status" value="1"/>
</dbReference>
<dbReference type="EMBL" id="NKYE01000015">
    <property type="protein sequence ID" value="OZM71140.1"/>
    <property type="molecule type" value="Genomic_DNA"/>
</dbReference>
<feature type="binding site" evidence="1">
    <location>
        <position position="279"/>
    </location>
    <ligand>
        <name>Mg(2+)</name>
        <dbReference type="ChEBI" id="CHEBI:18420"/>
        <label>1</label>
    </ligand>
</feature>
<keyword evidence="1" id="KW-0460">Magnesium</keyword>
<comment type="caution">
    <text evidence="2">The sequence shown here is derived from an EMBL/GenBank/DDBJ whole genome shotgun (WGS) entry which is preliminary data.</text>
</comment>
<proteinExistence type="predicted"/>
<dbReference type="GO" id="GO:0046872">
    <property type="term" value="F:metal ion binding"/>
    <property type="evidence" value="ECO:0007669"/>
    <property type="project" value="UniProtKB-KW"/>
</dbReference>
<dbReference type="InterPro" id="IPR050792">
    <property type="entry name" value="ADP-ribosylglycohydrolase"/>
</dbReference>
<keyword evidence="3" id="KW-1185">Reference proteome</keyword>
<dbReference type="InParanoid" id="A0A263CYA6"/>
<comment type="cofactor">
    <cofactor evidence="1">
        <name>Mg(2+)</name>
        <dbReference type="ChEBI" id="CHEBI:18420"/>
    </cofactor>
    <text evidence="1">Binds 2 magnesium ions per subunit.</text>
</comment>
<reference evidence="2 3" key="1">
    <citation type="submission" date="2017-07" db="EMBL/GenBank/DDBJ databases">
        <title>Amycolatopsis antarcticus sp. nov., isolated from the surface of an Antarcticus brown macroalga.</title>
        <authorList>
            <person name="Wang J."/>
            <person name="Leiva S."/>
            <person name="Huang J."/>
            <person name="Huang Y."/>
        </authorList>
    </citation>
    <scope>NUCLEOTIDE SEQUENCE [LARGE SCALE GENOMIC DNA]</scope>
    <source>
        <strain evidence="2 3">AU-G6</strain>
    </source>
</reference>
<gene>
    <name evidence="2" type="ORF">CFN78_22035</name>
</gene>
<feature type="binding site" evidence="1">
    <location>
        <position position="76"/>
    </location>
    <ligand>
        <name>Mg(2+)</name>
        <dbReference type="ChEBI" id="CHEBI:18420"/>
        <label>1</label>
    </ligand>
</feature>
<dbReference type="PANTHER" id="PTHR16222">
    <property type="entry name" value="ADP-RIBOSYLGLYCOHYDROLASE"/>
    <property type="match status" value="1"/>
</dbReference>
<evidence type="ECO:0000256" key="1">
    <source>
        <dbReference type="PIRSR" id="PIRSR605502-1"/>
    </source>
</evidence>
<dbReference type="Proteomes" id="UP000242444">
    <property type="component" value="Unassembled WGS sequence"/>
</dbReference>
<evidence type="ECO:0000313" key="2">
    <source>
        <dbReference type="EMBL" id="OZM71140.1"/>
    </source>
</evidence>
<feature type="binding site" evidence="1">
    <location>
        <position position="278"/>
    </location>
    <ligand>
        <name>Mg(2+)</name>
        <dbReference type="ChEBI" id="CHEBI:18420"/>
        <label>1</label>
    </ligand>
</feature>
<name>A0A263CYA6_9PSEU</name>
<dbReference type="OrthoDB" id="9798107at2"/>
<dbReference type="Pfam" id="PF03747">
    <property type="entry name" value="ADP_ribosyl_GH"/>
    <property type="match status" value="1"/>
</dbReference>
<accession>A0A263CYA6</accession>
<dbReference type="Gene3D" id="1.10.4080.10">
    <property type="entry name" value="ADP-ribosylation/Crystallin J1"/>
    <property type="match status" value="1"/>
</dbReference>
<organism evidence="2 3">
    <name type="scientific">Amycolatopsis antarctica</name>
    <dbReference type="NCBI Taxonomy" id="1854586"/>
    <lineage>
        <taxon>Bacteria</taxon>
        <taxon>Bacillati</taxon>
        <taxon>Actinomycetota</taxon>
        <taxon>Actinomycetes</taxon>
        <taxon>Pseudonocardiales</taxon>
        <taxon>Pseudonocardiaceae</taxon>
        <taxon>Amycolatopsis</taxon>
    </lineage>
</organism>
<keyword evidence="1" id="KW-0479">Metal-binding</keyword>
<feature type="binding site" evidence="1">
    <location>
        <position position="75"/>
    </location>
    <ligand>
        <name>Mg(2+)</name>
        <dbReference type="ChEBI" id="CHEBI:18420"/>
        <label>1</label>
    </ligand>
</feature>
<protein>
    <recommendedName>
        <fullName evidence="4">ADP-ribosylglycohydrolase</fullName>
    </recommendedName>
</protein>
<feature type="binding site" evidence="1">
    <location>
        <position position="74"/>
    </location>
    <ligand>
        <name>Mg(2+)</name>
        <dbReference type="ChEBI" id="CHEBI:18420"/>
        <label>1</label>
    </ligand>
</feature>
<dbReference type="PANTHER" id="PTHR16222:SF12">
    <property type="entry name" value="ADP-RIBOSYLGLYCOHYDROLASE-RELATED"/>
    <property type="match status" value="1"/>
</dbReference>
<dbReference type="InterPro" id="IPR036705">
    <property type="entry name" value="Ribosyl_crysJ1_sf"/>
</dbReference>
<dbReference type="InterPro" id="IPR005502">
    <property type="entry name" value="Ribosyl_crysJ1"/>
</dbReference>
<feature type="binding site" evidence="1">
    <location>
        <position position="276"/>
    </location>
    <ligand>
        <name>Mg(2+)</name>
        <dbReference type="ChEBI" id="CHEBI:18420"/>
        <label>1</label>
    </ligand>
</feature>
<evidence type="ECO:0000313" key="3">
    <source>
        <dbReference type="Proteomes" id="UP000242444"/>
    </source>
</evidence>
<evidence type="ECO:0008006" key="4">
    <source>
        <dbReference type="Google" id="ProtNLM"/>
    </source>
</evidence>
<dbReference type="AlphaFoldDB" id="A0A263CYA6"/>